<dbReference type="RefSeq" id="WP_271916233.1">
    <property type="nucleotide sequence ID" value="NZ_JAQNDO010000001.1"/>
</dbReference>
<dbReference type="Proteomes" id="UP001221411">
    <property type="component" value="Unassembled WGS sequence"/>
</dbReference>
<dbReference type="PANTHER" id="PTHR34107">
    <property type="entry name" value="SLL0198 PROTEIN-RELATED"/>
    <property type="match status" value="1"/>
</dbReference>
<keyword evidence="2" id="KW-0540">Nuclease</keyword>
<organism evidence="2 3">
    <name type="scientific">Polyangium mundeleinium</name>
    <dbReference type="NCBI Taxonomy" id="2995306"/>
    <lineage>
        <taxon>Bacteria</taxon>
        <taxon>Pseudomonadati</taxon>
        <taxon>Myxococcota</taxon>
        <taxon>Polyangia</taxon>
        <taxon>Polyangiales</taxon>
        <taxon>Polyangiaceae</taxon>
        <taxon>Polyangium</taxon>
    </lineage>
</organism>
<dbReference type="CDD" id="cd06260">
    <property type="entry name" value="DUF820-like"/>
    <property type="match status" value="1"/>
</dbReference>
<reference evidence="2 3" key="1">
    <citation type="submission" date="2022-11" db="EMBL/GenBank/DDBJ databases">
        <title>Minimal conservation of predation-associated metabolite biosynthetic gene clusters underscores biosynthetic potential of Myxococcota including descriptions for ten novel species: Archangium lansinium sp. nov., Myxococcus landrumus sp. nov., Nannocystis bai.</title>
        <authorList>
            <person name="Ahearne A."/>
            <person name="Stevens C."/>
            <person name="Dowd S."/>
        </authorList>
    </citation>
    <scope>NUCLEOTIDE SEQUENCE [LARGE SCALE GENOMIC DNA]</scope>
    <source>
        <strain evidence="2 3">RJM3</strain>
    </source>
</reference>
<evidence type="ECO:0000313" key="2">
    <source>
        <dbReference type="EMBL" id="MDC0741023.1"/>
    </source>
</evidence>
<dbReference type="InterPro" id="IPR011335">
    <property type="entry name" value="Restrct_endonuc-II-like"/>
</dbReference>
<comment type="caution">
    <text evidence="2">The sequence shown here is derived from an EMBL/GenBank/DDBJ whole genome shotgun (WGS) entry which is preliminary data.</text>
</comment>
<dbReference type="InterPro" id="IPR008538">
    <property type="entry name" value="Uma2"/>
</dbReference>
<protein>
    <submittedName>
        <fullName evidence="2">Uma2 family endonuclease</fullName>
    </submittedName>
</protein>
<name>A0ABT5EGS5_9BACT</name>
<evidence type="ECO:0000259" key="1">
    <source>
        <dbReference type="Pfam" id="PF05685"/>
    </source>
</evidence>
<feature type="domain" description="Putative restriction endonuclease" evidence="1">
    <location>
        <begin position="23"/>
        <end position="190"/>
    </location>
</feature>
<dbReference type="EMBL" id="JAQNDO010000001">
    <property type="protein sequence ID" value="MDC0741023.1"/>
    <property type="molecule type" value="Genomic_DNA"/>
</dbReference>
<sequence>MNALPARKLEDDERNAPEVEAAFEAVPEGQIAEIIDGELHVQPRPRMRHSRASSVLTRSLRAFDPPEDEPPGGWFIVFEPELHLGPRPDKLVPDLAGWRRERVPEMPDVAACTITPDWVCEVLSPDNLSTDRGKKRRIYQRERVGHLWFVDPGARAVEVYRLTGEGYLLVDVYEGDVRERLEPFEAIEINLGALWRM</sequence>
<accession>A0ABT5EGS5</accession>
<dbReference type="PANTHER" id="PTHR34107:SF4">
    <property type="entry name" value="SLL1222 PROTEIN"/>
    <property type="match status" value="1"/>
</dbReference>
<dbReference type="GO" id="GO:0004519">
    <property type="term" value="F:endonuclease activity"/>
    <property type="evidence" value="ECO:0007669"/>
    <property type="project" value="UniProtKB-KW"/>
</dbReference>
<dbReference type="Gene3D" id="3.90.1570.10">
    <property type="entry name" value="tt1808, chain A"/>
    <property type="match status" value="1"/>
</dbReference>
<evidence type="ECO:0000313" key="3">
    <source>
        <dbReference type="Proteomes" id="UP001221411"/>
    </source>
</evidence>
<proteinExistence type="predicted"/>
<dbReference type="Pfam" id="PF05685">
    <property type="entry name" value="Uma2"/>
    <property type="match status" value="1"/>
</dbReference>
<dbReference type="InterPro" id="IPR012296">
    <property type="entry name" value="Nuclease_put_TT1808"/>
</dbReference>
<dbReference type="SUPFAM" id="SSF52980">
    <property type="entry name" value="Restriction endonuclease-like"/>
    <property type="match status" value="1"/>
</dbReference>
<keyword evidence="3" id="KW-1185">Reference proteome</keyword>
<keyword evidence="2" id="KW-0378">Hydrolase</keyword>
<gene>
    <name evidence="2" type="ORF">POL67_06670</name>
</gene>
<keyword evidence="2" id="KW-0255">Endonuclease</keyword>